<reference evidence="10" key="1">
    <citation type="submission" date="2019-08" db="EMBL/GenBank/DDBJ databases">
        <title>The genome of the North American firefly Photinus pyralis.</title>
        <authorList>
            <consortium name="Photinus pyralis genome working group"/>
            <person name="Fallon T.R."/>
            <person name="Sander Lower S.E."/>
            <person name="Weng J.-K."/>
        </authorList>
    </citation>
    <scope>NUCLEOTIDE SEQUENCE</scope>
    <source>
        <strain evidence="10">TRF0915ILg1</strain>
        <tissue evidence="10">Whole body</tissue>
    </source>
</reference>
<evidence type="ECO:0000313" key="10">
    <source>
        <dbReference type="EMBL" id="KAF2885261.1"/>
    </source>
</evidence>
<dbReference type="GO" id="GO:0008234">
    <property type="term" value="F:cysteine-type peptidase activity"/>
    <property type="evidence" value="ECO:0007669"/>
    <property type="project" value="UniProtKB-KW"/>
</dbReference>
<dbReference type="CDD" id="cd02248">
    <property type="entry name" value="Peptidase_C1A"/>
    <property type="match status" value="1"/>
</dbReference>
<dbReference type="SMART" id="SM00848">
    <property type="entry name" value="Inhibitor_I29"/>
    <property type="match status" value="1"/>
</dbReference>
<evidence type="ECO:0000256" key="1">
    <source>
        <dbReference type="ARBA" id="ARBA00008455"/>
    </source>
</evidence>
<dbReference type="Pfam" id="PF08246">
    <property type="entry name" value="Inhibitor_I29"/>
    <property type="match status" value="1"/>
</dbReference>
<dbReference type="FunFam" id="3.90.70.10:FF:000332">
    <property type="entry name" value="Cathepsin L1"/>
    <property type="match status" value="1"/>
</dbReference>
<comment type="caution">
    <text evidence="10">The sequence shown here is derived from an EMBL/GenBank/DDBJ whole genome shotgun (WGS) entry which is preliminary data.</text>
</comment>
<accession>A0A8K0CGL0</accession>
<gene>
    <name evidence="10" type="ORF">ILUMI_20927</name>
</gene>
<evidence type="ECO:0000259" key="9">
    <source>
        <dbReference type="SMART" id="SM00848"/>
    </source>
</evidence>
<dbReference type="InterPro" id="IPR000169">
    <property type="entry name" value="Pept_cys_AS"/>
</dbReference>
<dbReference type="InterPro" id="IPR000668">
    <property type="entry name" value="Peptidase_C1A_C"/>
</dbReference>
<dbReference type="GO" id="GO:0006508">
    <property type="term" value="P:proteolysis"/>
    <property type="evidence" value="ECO:0007669"/>
    <property type="project" value="UniProtKB-KW"/>
</dbReference>
<dbReference type="Proteomes" id="UP000801492">
    <property type="component" value="Unassembled WGS sequence"/>
</dbReference>
<sequence>MRLVFIVAALFAINCALPITEEQEKQWNNFKLKYNRTYATVEEEKLRQNIFAENLKEIKEHNQKYDAGLVTFTKGVTLFSDMTNEEFVSTLTLKVTELPRDDADYHVPQRKVKLPDHVDWRQRGAVTPVKNQGACGSCYTFSTAGAMEAQLFKKSGQLRRLSEQNLLDCTKSLGNNGCVSGYVTKTFQYVIQNGGINTEDSYPYEGAVGQCRYNPQNSAGTISRIMYVRQGSESDLQDAVANVGPVSVAVNSGVLQQYHSGVNNVPNCDSTPNHAVLVVGYGTENDIKRNLKKNLLTKKKRILVNVI</sequence>
<feature type="domain" description="Peptidase C1A papain C-terminal" evidence="8">
    <location>
        <begin position="114"/>
        <end position="295"/>
    </location>
</feature>
<evidence type="ECO:0000256" key="7">
    <source>
        <dbReference type="SAM" id="SignalP"/>
    </source>
</evidence>
<dbReference type="Pfam" id="PF00112">
    <property type="entry name" value="Peptidase_C1"/>
    <property type="match status" value="1"/>
</dbReference>
<dbReference type="Gene3D" id="3.90.70.10">
    <property type="entry name" value="Cysteine proteinases"/>
    <property type="match status" value="1"/>
</dbReference>
<dbReference type="InterPro" id="IPR039417">
    <property type="entry name" value="Peptidase_C1A_papain-like"/>
</dbReference>
<evidence type="ECO:0000256" key="5">
    <source>
        <dbReference type="ARBA" id="ARBA00023145"/>
    </source>
</evidence>
<organism evidence="10 11">
    <name type="scientific">Ignelater luminosus</name>
    <name type="common">Cucubano</name>
    <name type="synonym">Pyrophorus luminosus</name>
    <dbReference type="NCBI Taxonomy" id="2038154"/>
    <lineage>
        <taxon>Eukaryota</taxon>
        <taxon>Metazoa</taxon>
        <taxon>Ecdysozoa</taxon>
        <taxon>Arthropoda</taxon>
        <taxon>Hexapoda</taxon>
        <taxon>Insecta</taxon>
        <taxon>Pterygota</taxon>
        <taxon>Neoptera</taxon>
        <taxon>Endopterygota</taxon>
        <taxon>Coleoptera</taxon>
        <taxon>Polyphaga</taxon>
        <taxon>Elateriformia</taxon>
        <taxon>Elateroidea</taxon>
        <taxon>Elateridae</taxon>
        <taxon>Agrypninae</taxon>
        <taxon>Pyrophorini</taxon>
        <taxon>Ignelater</taxon>
    </lineage>
</organism>
<keyword evidence="5" id="KW-0865">Zymogen</keyword>
<evidence type="ECO:0000259" key="8">
    <source>
        <dbReference type="SMART" id="SM00645"/>
    </source>
</evidence>
<keyword evidence="3" id="KW-0378">Hydrolase</keyword>
<evidence type="ECO:0000256" key="3">
    <source>
        <dbReference type="ARBA" id="ARBA00022801"/>
    </source>
</evidence>
<dbReference type="OrthoDB" id="10253408at2759"/>
<evidence type="ECO:0000256" key="4">
    <source>
        <dbReference type="ARBA" id="ARBA00022807"/>
    </source>
</evidence>
<keyword evidence="4" id="KW-0788">Thiol protease</keyword>
<dbReference type="EMBL" id="VTPC01089974">
    <property type="protein sequence ID" value="KAF2885261.1"/>
    <property type="molecule type" value="Genomic_DNA"/>
</dbReference>
<evidence type="ECO:0000256" key="2">
    <source>
        <dbReference type="ARBA" id="ARBA00022670"/>
    </source>
</evidence>
<dbReference type="PANTHER" id="PTHR12411">
    <property type="entry name" value="CYSTEINE PROTEASE FAMILY C1-RELATED"/>
    <property type="match status" value="1"/>
</dbReference>
<proteinExistence type="inferred from homology"/>
<evidence type="ECO:0000313" key="11">
    <source>
        <dbReference type="Proteomes" id="UP000801492"/>
    </source>
</evidence>
<keyword evidence="2" id="KW-0645">Protease</keyword>
<comment type="similarity">
    <text evidence="1">Belongs to the peptidase C1 family.</text>
</comment>
<dbReference type="PROSITE" id="PS00139">
    <property type="entry name" value="THIOL_PROTEASE_CYS"/>
    <property type="match status" value="1"/>
</dbReference>
<evidence type="ECO:0000256" key="6">
    <source>
        <dbReference type="ARBA" id="ARBA00023157"/>
    </source>
</evidence>
<dbReference type="SUPFAM" id="SSF54001">
    <property type="entry name" value="Cysteine proteinases"/>
    <property type="match status" value="1"/>
</dbReference>
<feature type="chain" id="PRO_5035426448" evidence="7">
    <location>
        <begin position="17"/>
        <end position="307"/>
    </location>
</feature>
<dbReference type="AlphaFoldDB" id="A0A8K0CGL0"/>
<feature type="signal peptide" evidence="7">
    <location>
        <begin position="1"/>
        <end position="16"/>
    </location>
</feature>
<keyword evidence="7" id="KW-0732">Signal</keyword>
<dbReference type="InterPro" id="IPR038765">
    <property type="entry name" value="Papain-like_cys_pep_sf"/>
</dbReference>
<dbReference type="InterPro" id="IPR013128">
    <property type="entry name" value="Peptidase_C1A"/>
</dbReference>
<keyword evidence="11" id="KW-1185">Reference proteome</keyword>
<keyword evidence="6" id="KW-1015">Disulfide bond</keyword>
<protein>
    <submittedName>
        <fullName evidence="10">Uncharacterized protein</fullName>
    </submittedName>
</protein>
<dbReference type="PRINTS" id="PR00705">
    <property type="entry name" value="PAPAIN"/>
</dbReference>
<name>A0A8K0CGL0_IGNLU</name>
<dbReference type="SMART" id="SM00645">
    <property type="entry name" value="Pept_C1"/>
    <property type="match status" value="1"/>
</dbReference>
<dbReference type="InterPro" id="IPR013201">
    <property type="entry name" value="Prot_inhib_I29"/>
</dbReference>
<feature type="domain" description="Cathepsin propeptide inhibitor" evidence="9">
    <location>
        <begin position="27"/>
        <end position="87"/>
    </location>
</feature>